<dbReference type="NCBIfam" id="NF007919">
    <property type="entry name" value="PRK10634.1"/>
    <property type="match status" value="1"/>
</dbReference>
<keyword evidence="4 9" id="KW-0819">tRNA processing</keyword>
<comment type="similarity">
    <text evidence="9">Belongs to the SUA5 family. TsaC subfamily.</text>
</comment>
<evidence type="ECO:0000256" key="9">
    <source>
        <dbReference type="HAMAP-Rule" id="MF_01852"/>
    </source>
</evidence>
<dbReference type="AlphaFoldDB" id="A0A6G9I9H3"/>
<dbReference type="InterPro" id="IPR006070">
    <property type="entry name" value="Sua5-like_dom"/>
</dbReference>
<proteinExistence type="inferred from homology"/>
<evidence type="ECO:0000256" key="8">
    <source>
        <dbReference type="ARBA" id="ARBA00048366"/>
    </source>
</evidence>
<evidence type="ECO:0000313" key="11">
    <source>
        <dbReference type="EMBL" id="QIQ20479.1"/>
    </source>
</evidence>
<dbReference type="PANTHER" id="PTHR17490">
    <property type="entry name" value="SUA5"/>
    <property type="match status" value="1"/>
</dbReference>
<evidence type="ECO:0000256" key="6">
    <source>
        <dbReference type="ARBA" id="ARBA00022741"/>
    </source>
</evidence>
<keyword evidence="5 9" id="KW-0548">Nucleotidyltransferase</keyword>
<dbReference type="KEGG" id="orb:IPMB12_01550"/>
<evidence type="ECO:0000256" key="2">
    <source>
        <dbReference type="ARBA" id="ARBA00022490"/>
    </source>
</evidence>
<gene>
    <name evidence="9 11" type="primary">tsaC</name>
    <name evidence="11" type="ORF">IPMB12_01550</name>
</gene>
<keyword evidence="7 9" id="KW-0067">ATP-binding</keyword>
<dbReference type="GO" id="GO:0005524">
    <property type="term" value="F:ATP binding"/>
    <property type="evidence" value="ECO:0007669"/>
    <property type="project" value="UniProtKB-UniRule"/>
</dbReference>
<name>A0A6G9I9H3_9GAMM</name>
<dbReference type="GO" id="GO:0003725">
    <property type="term" value="F:double-stranded RNA binding"/>
    <property type="evidence" value="ECO:0007669"/>
    <property type="project" value="InterPro"/>
</dbReference>
<dbReference type="Proteomes" id="UP000501168">
    <property type="component" value="Chromosome"/>
</dbReference>
<dbReference type="RefSeq" id="WP_166914276.1">
    <property type="nucleotide sequence ID" value="NZ_CP050253.1"/>
</dbReference>
<evidence type="ECO:0000256" key="4">
    <source>
        <dbReference type="ARBA" id="ARBA00022694"/>
    </source>
</evidence>
<dbReference type="GO" id="GO:0061710">
    <property type="term" value="F:L-threonylcarbamoyladenylate synthase"/>
    <property type="evidence" value="ECO:0007669"/>
    <property type="project" value="UniProtKB-EC"/>
</dbReference>
<dbReference type="Pfam" id="PF01300">
    <property type="entry name" value="Sua5_yciO_yrdC"/>
    <property type="match status" value="1"/>
</dbReference>
<dbReference type="PROSITE" id="PS51163">
    <property type="entry name" value="YRDC"/>
    <property type="match status" value="1"/>
</dbReference>
<dbReference type="GO" id="GO:0002949">
    <property type="term" value="P:tRNA threonylcarbamoyladenosine modification"/>
    <property type="evidence" value="ECO:0007669"/>
    <property type="project" value="UniProtKB-UniRule"/>
</dbReference>
<accession>A0A6G9I9H3</accession>
<evidence type="ECO:0000256" key="5">
    <source>
        <dbReference type="ARBA" id="ARBA00022695"/>
    </source>
</evidence>
<keyword evidence="3 9" id="KW-0808">Transferase</keyword>
<comment type="catalytic activity">
    <reaction evidence="8 9">
        <text>L-threonine + hydrogencarbonate + ATP = L-threonylcarbamoyladenylate + diphosphate + H2O</text>
        <dbReference type="Rhea" id="RHEA:36407"/>
        <dbReference type="ChEBI" id="CHEBI:15377"/>
        <dbReference type="ChEBI" id="CHEBI:17544"/>
        <dbReference type="ChEBI" id="CHEBI:30616"/>
        <dbReference type="ChEBI" id="CHEBI:33019"/>
        <dbReference type="ChEBI" id="CHEBI:57926"/>
        <dbReference type="ChEBI" id="CHEBI:73682"/>
        <dbReference type="EC" id="2.7.7.87"/>
    </reaction>
</comment>
<dbReference type="HAMAP" id="MF_01852">
    <property type="entry name" value="TsaC"/>
    <property type="match status" value="1"/>
</dbReference>
<evidence type="ECO:0000256" key="7">
    <source>
        <dbReference type="ARBA" id="ARBA00022840"/>
    </source>
</evidence>
<dbReference type="PANTHER" id="PTHR17490:SF18">
    <property type="entry name" value="THREONYLCARBAMOYL-AMP SYNTHASE"/>
    <property type="match status" value="1"/>
</dbReference>
<feature type="domain" description="YrdC-like" evidence="10">
    <location>
        <begin position="4"/>
        <end position="187"/>
    </location>
</feature>
<organism evidence="11 12">
    <name type="scientific">Zophobihabitans entericus</name>
    <dbReference type="NCBI Taxonomy" id="1635327"/>
    <lineage>
        <taxon>Bacteria</taxon>
        <taxon>Pseudomonadati</taxon>
        <taxon>Pseudomonadota</taxon>
        <taxon>Gammaproteobacteria</taxon>
        <taxon>Orbales</taxon>
        <taxon>Orbaceae</taxon>
        <taxon>Zophobihabitans</taxon>
    </lineage>
</organism>
<dbReference type="InterPro" id="IPR023535">
    <property type="entry name" value="TC-AMP_synthase"/>
</dbReference>
<dbReference type="GO" id="GO:0005737">
    <property type="term" value="C:cytoplasm"/>
    <property type="evidence" value="ECO:0007669"/>
    <property type="project" value="UniProtKB-SubCell"/>
</dbReference>
<dbReference type="FunCoup" id="A0A6G9I9H3">
    <property type="interactions" value="294"/>
</dbReference>
<evidence type="ECO:0000259" key="10">
    <source>
        <dbReference type="PROSITE" id="PS51163"/>
    </source>
</evidence>
<keyword evidence="12" id="KW-1185">Reference proteome</keyword>
<keyword evidence="2 9" id="KW-0963">Cytoplasm</keyword>
<dbReference type="FunFam" id="3.90.870.10:FF:000004">
    <property type="entry name" value="Threonylcarbamoyl-AMP synthase"/>
    <property type="match status" value="1"/>
</dbReference>
<protein>
    <recommendedName>
        <fullName evidence="9">Threonylcarbamoyl-AMP synthase</fullName>
        <shortName evidence="9">TC-AMP synthase</shortName>
        <ecNumber evidence="9">2.7.7.87</ecNumber>
    </recommendedName>
    <alternativeName>
        <fullName evidence="9">L-threonylcarbamoyladenylate synthase</fullName>
    </alternativeName>
    <alternativeName>
        <fullName evidence="9">t(6)A37 threonylcarbamoyladenosine biosynthesis protein TsaC</fullName>
    </alternativeName>
    <alternativeName>
        <fullName evidence="9">tRNA threonylcarbamoyladenosine biosynthesis protein TsaC</fullName>
    </alternativeName>
</protein>
<dbReference type="EMBL" id="CP050253">
    <property type="protein sequence ID" value="QIQ20479.1"/>
    <property type="molecule type" value="Genomic_DNA"/>
</dbReference>
<evidence type="ECO:0000256" key="3">
    <source>
        <dbReference type="ARBA" id="ARBA00022679"/>
    </source>
</evidence>
<dbReference type="GO" id="GO:0006450">
    <property type="term" value="P:regulation of translational fidelity"/>
    <property type="evidence" value="ECO:0007669"/>
    <property type="project" value="TreeGrafter"/>
</dbReference>
<comment type="function">
    <text evidence="9">Required for the formation of a threonylcarbamoyl group on adenosine at position 37 (t(6)A37) in tRNAs that read codons beginning with adenine. Catalyzes the conversion of L-threonine, HCO(3)(-)/CO(2) and ATP to give threonylcarbamoyl-AMP (TC-AMP) as the acyladenylate intermediate, with the release of diphosphate.</text>
</comment>
<dbReference type="InParanoid" id="A0A6G9I9H3"/>
<dbReference type="SUPFAM" id="SSF55821">
    <property type="entry name" value="YrdC/RibB"/>
    <property type="match status" value="1"/>
</dbReference>
<dbReference type="GO" id="GO:0000049">
    <property type="term" value="F:tRNA binding"/>
    <property type="evidence" value="ECO:0007669"/>
    <property type="project" value="TreeGrafter"/>
</dbReference>
<evidence type="ECO:0000313" key="12">
    <source>
        <dbReference type="Proteomes" id="UP000501168"/>
    </source>
</evidence>
<sequence length="187" mass="20949">MGQLSSIDEAIKHIHQHEVIAYPTESIFGLGCDPDDEQAVMKLLKLKQRPIEKGLILIADSYEQLRPYIDDSTLTEQQKQTIFASWPGPVTWVFPKRATTPFFLTGQFDSIAVRVTNHPLVKALCQKLGKPFVSTSANLSTYEPCKSEQEVYQQFGQDFPVLSGKLGGREKPSEIRDAKTGQIIRLG</sequence>
<dbReference type="InterPro" id="IPR050156">
    <property type="entry name" value="TC-AMP_synthase_SUA5"/>
</dbReference>
<comment type="subcellular location">
    <subcellularLocation>
        <location evidence="1 9">Cytoplasm</location>
    </subcellularLocation>
</comment>
<dbReference type="InterPro" id="IPR017945">
    <property type="entry name" value="DHBP_synth_RibB-like_a/b_dom"/>
</dbReference>
<keyword evidence="6 9" id="KW-0547">Nucleotide-binding</keyword>
<dbReference type="Gene3D" id="3.90.870.10">
    <property type="entry name" value="DHBP synthase"/>
    <property type="match status" value="1"/>
</dbReference>
<reference evidence="11 12" key="1">
    <citation type="submission" date="2020-03" db="EMBL/GenBank/DDBJ databases">
        <title>Complete genome sequence of Orbus sp. IPMB12 (BCRC 80908).</title>
        <authorList>
            <person name="Lo W.-S."/>
            <person name="Chang T.-H."/>
            <person name="Kuo C.-H."/>
        </authorList>
    </citation>
    <scope>NUCLEOTIDE SEQUENCE [LARGE SCALE GENOMIC DNA]</scope>
    <source>
        <strain evidence="11 12">IPMB12</strain>
    </source>
</reference>
<evidence type="ECO:0000256" key="1">
    <source>
        <dbReference type="ARBA" id="ARBA00004496"/>
    </source>
</evidence>
<dbReference type="EC" id="2.7.7.87" evidence="9"/>